<protein>
    <submittedName>
        <fullName evidence="1">Uncharacterized protein</fullName>
    </submittedName>
</protein>
<accession>A0A444X190</accession>
<reference evidence="1 2" key="1">
    <citation type="submission" date="2019-01" db="EMBL/GenBank/DDBJ databases">
        <title>Sequencing of cultivated peanut Arachis hypogaea provides insights into genome evolution and oil improvement.</title>
        <authorList>
            <person name="Chen X."/>
        </authorList>
    </citation>
    <scope>NUCLEOTIDE SEQUENCE [LARGE SCALE GENOMIC DNA]</scope>
    <source>
        <strain evidence="2">cv. Fuhuasheng</strain>
        <tissue evidence="1">Leaves</tissue>
    </source>
</reference>
<gene>
    <name evidence="1" type="ORF">Ahy_B10g102043</name>
</gene>
<evidence type="ECO:0000313" key="1">
    <source>
        <dbReference type="EMBL" id="RYQ83383.1"/>
    </source>
</evidence>
<evidence type="ECO:0000313" key="2">
    <source>
        <dbReference type="Proteomes" id="UP000289738"/>
    </source>
</evidence>
<dbReference type="Proteomes" id="UP000289738">
    <property type="component" value="Chromosome B10"/>
</dbReference>
<keyword evidence="2" id="KW-1185">Reference proteome</keyword>
<name>A0A444X190_ARAHY</name>
<sequence>MSKEFYILVPFLSFHLLQSHGGRTAARGPLRLCSDIVIGKAQLFNGQLVLTVSSLQATLSGSTFQFIDFYTALLKIIQNPFSSGFSPWKNIALVASARKQELAVPEDSSLLYKTADKKSAIEGSRKLQRCSTL</sequence>
<dbReference type="EMBL" id="SDMP01000020">
    <property type="protein sequence ID" value="RYQ83383.1"/>
    <property type="molecule type" value="Genomic_DNA"/>
</dbReference>
<dbReference type="AlphaFoldDB" id="A0A444X190"/>
<comment type="caution">
    <text evidence="1">The sequence shown here is derived from an EMBL/GenBank/DDBJ whole genome shotgun (WGS) entry which is preliminary data.</text>
</comment>
<proteinExistence type="predicted"/>
<organism evidence="1 2">
    <name type="scientific">Arachis hypogaea</name>
    <name type="common">Peanut</name>
    <dbReference type="NCBI Taxonomy" id="3818"/>
    <lineage>
        <taxon>Eukaryota</taxon>
        <taxon>Viridiplantae</taxon>
        <taxon>Streptophyta</taxon>
        <taxon>Embryophyta</taxon>
        <taxon>Tracheophyta</taxon>
        <taxon>Spermatophyta</taxon>
        <taxon>Magnoliopsida</taxon>
        <taxon>eudicotyledons</taxon>
        <taxon>Gunneridae</taxon>
        <taxon>Pentapetalae</taxon>
        <taxon>rosids</taxon>
        <taxon>fabids</taxon>
        <taxon>Fabales</taxon>
        <taxon>Fabaceae</taxon>
        <taxon>Papilionoideae</taxon>
        <taxon>50 kb inversion clade</taxon>
        <taxon>dalbergioids sensu lato</taxon>
        <taxon>Dalbergieae</taxon>
        <taxon>Pterocarpus clade</taxon>
        <taxon>Arachis</taxon>
    </lineage>
</organism>